<dbReference type="Pfam" id="PF22622">
    <property type="entry name" value="MFE-2_hydrat-2_N"/>
    <property type="match status" value="1"/>
</dbReference>
<accession>A0A7W5A7U1</accession>
<feature type="domain" description="MaoC-like" evidence="2">
    <location>
        <begin position="167"/>
        <end position="269"/>
    </location>
</feature>
<reference evidence="4 5" key="1">
    <citation type="submission" date="2020-08" db="EMBL/GenBank/DDBJ databases">
        <title>Genomic Encyclopedia of Type Strains, Phase III (KMG-III): the genomes of soil and plant-associated and newly described type strains.</title>
        <authorList>
            <person name="Whitman W."/>
        </authorList>
    </citation>
    <scope>NUCLEOTIDE SEQUENCE [LARGE SCALE GENOMIC DNA]</scope>
    <source>
        <strain evidence="4 5">CECT 3302</strain>
    </source>
</reference>
<dbReference type="GO" id="GO:0003857">
    <property type="term" value="F:(3S)-3-hydroxyacyl-CoA dehydrogenase (NAD+) activity"/>
    <property type="evidence" value="ECO:0007669"/>
    <property type="project" value="TreeGrafter"/>
</dbReference>
<feature type="domain" description="Peroxisomal multifunctional enzyme type 2-like N-terminal" evidence="3">
    <location>
        <begin position="18"/>
        <end position="151"/>
    </location>
</feature>
<dbReference type="GO" id="GO:0004300">
    <property type="term" value="F:enoyl-CoA hydratase activity"/>
    <property type="evidence" value="ECO:0007669"/>
    <property type="project" value="TreeGrafter"/>
</dbReference>
<dbReference type="GO" id="GO:0006635">
    <property type="term" value="P:fatty acid beta-oxidation"/>
    <property type="evidence" value="ECO:0007669"/>
    <property type="project" value="TreeGrafter"/>
</dbReference>
<dbReference type="InterPro" id="IPR029069">
    <property type="entry name" value="HotDog_dom_sf"/>
</dbReference>
<dbReference type="GO" id="GO:0044594">
    <property type="term" value="F:17-beta-hydroxysteroid dehydrogenase (NAD+) activity"/>
    <property type="evidence" value="ECO:0007669"/>
    <property type="project" value="TreeGrafter"/>
</dbReference>
<dbReference type="PANTHER" id="PTHR13078">
    <property type="entry name" value="PEROXISOMAL MULTIFUNCTIONAL ENZYME TYPE 2-RELATED"/>
    <property type="match status" value="1"/>
</dbReference>
<organism evidence="4 5">
    <name type="scientific">Nocardioides albus</name>
    <dbReference type="NCBI Taxonomy" id="1841"/>
    <lineage>
        <taxon>Bacteria</taxon>
        <taxon>Bacillati</taxon>
        <taxon>Actinomycetota</taxon>
        <taxon>Actinomycetes</taxon>
        <taxon>Propionibacteriales</taxon>
        <taxon>Nocardioidaceae</taxon>
        <taxon>Nocardioides</taxon>
    </lineage>
</organism>
<comment type="caution">
    <text evidence="4">The sequence shown here is derived from an EMBL/GenBank/DDBJ whole genome shotgun (WGS) entry which is preliminary data.</text>
</comment>
<evidence type="ECO:0000259" key="3">
    <source>
        <dbReference type="Pfam" id="PF22622"/>
    </source>
</evidence>
<comment type="similarity">
    <text evidence="1">Belongs to the enoyl-CoA hydratase/isomerase family.</text>
</comment>
<dbReference type="InterPro" id="IPR054357">
    <property type="entry name" value="MFE-2_N"/>
</dbReference>
<proteinExistence type="inferred from homology"/>
<name>A0A7W5A7U1_9ACTN</name>
<dbReference type="Proteomes" id="UP000577707">
    <property type="component" value="Unassembled WGS sequence"/>
</dbReference>
<dbReference type="CDD" id="cd03448">
    <property type="entry name" value="HDE_HSD"/>
    <property type="match status" value="1"/>
</dbReference>
<dbReference type="AlphaFoldDB" id="A0A7W5A7U1"/>
<evidence type="ECO:0000313" key="4">
    <source>
        <dbReference type="EMBL" id="MBB3091291.1"/>
    </source>
</evidence>
<keyword evidence="5" id="KW-1185">Reference proteome</keyword>
<evidence type="ECO:0000313" key="5">
    <source>
        <dbReference type="Proteomes" id="UP000577707"/>
    </source>
</evidence>
<dbReference type="InterPro" id="IPR002539">
    <property type="entry name" value="MaoC-like_dom"/>
</dbReference>
<protein>
    <submittedName>
        <fullName evidence="4">Acyl dehydratase</fullName>
    </submittedName>
</protein>
<evidence type="ECO:0000256" key="1">
    <source>
        <dbReference type="ARBA" id="ARBA00005254"/>
    </source>
</evidence>
<sequence length="301" mass="31476">MPIDPTKAIGASLPSRTFSWTSSDVLLYHLGIGAGSRPGDATDPAALRYTLDSEALTVLPSFGVVAPTFHVTEPPALDLPGCDIDLASVLHGSQEIRVDGPIPTSGEAVVSTRIAEVWDKGKAAVIVQEGVATTAAGDPLWTVRSSIFVRGEGGFGGERGPSTSLPVPDRAPDAVAAYDVTEQQALLYRLCGDRNPLHADPAFAAKAGFPKPILHGLCSYGIVLREATALLLDGDATRVAGFGARFAGIVFPGETISIEAWDEEPKILVRAAISSPDPARHGAPVLADCYLETTERSGEAR</sequence>
<dbReference type="SUPFAM" id="SSF54637">
    <property type="entry name" value="Thioesterase/thiol ester dehydrase-isomerase"/>
    <property type="match status" value="2"/>
</dbReference>
<dbReference type="RefSeq" id="WP_183549162.1">
    <property type="nucleotide sequence ID" value="NZ_BMQT01000011.1"/>
</dbReference>
<evidence type="ECO:0000259" key="2">
    <source>
        <dbReference type="Pfam" id="PF01575"/>
    </source>
</evidence>
<dbReference type="EMBL" id="JACHXG010000010">
    <property type="protein sequence ID" value="MBB3091291.1"/>
    <property type="molecule type" value="Genomic_DNA"/>
</dbReference>
<dbReference type="PANTHER" id="PTHR13078:SF59">
    <property type="entry name" value="ENOYL-COA HYDRATASE CHSH3"/>
    <property type="match status" value="1"/>
</dbReference>
<dbReference type="Pfam" id="PF01575">
    <property type="entry name" value="MaoC_dehydratas"/>
    <property type="match status" value="1"/>
</dbReference>
<dbReference type="Gene3D" id="3.10.129.10">
    <property type="entry name" value="Hotdog Thioesterase"/>
    <property type="match status" value="2"/>
</dbReference>
<gene>
    <name evidence="4" type="ORF">FHS12_004261</name>
</gene>